<protein>
    <submittedName>
        <fullName evidence="2">Uncharacterized protein</fullName>
    </submittedName>
</protein>
<feature type="region of interest" description="Disordered" evidence="1">
    <location>
        <begin position="29"/>
        <end position="50"/>
    </location>
</feature>
<reference evidence="2" key="1">
    <citation type="submission" date="2012-10" db="EMBL/GenBank/DDBJ databases">
        <authorList>
            <person name="Harkins D.M."/>
            <person name="Durkin A.S."/>
            <person name="Brinkac L.M."/>
            <person name="Selengut J.D."/>
            <person name="Sanka R."/>
            <person name="DePew J."/>
            <person name="Purushe J."/>
            <person name="Picardeau M."/>
            <person name="Werts C."/>
            <person name="Goarant C."/>
            <person name="Vinetz J.M."/>
            <person name="Sutton G.G."/>
            <person name="Nelson W.C."/>
            <person name="Fouts D.E."/>
        </authorList>
    </citation>
    <scope>NUCLEOTIDE SEQUENCE [LARGE SCALE GENOMIC DNA]</scope>
    <source>
        <strain evidence="2">200802841</strain>
    </source>
</reference>
<organism evidence="2 3">
    <name type="scientific">Leptospira kirschneri str. 200802841</name>
    <dbReference type="NCBI Taxonomy" id="1193047"/>
    <lineage>
        <taxon>Bacteria</taxon>
        <taxon>Pseudomonadati</taxon>
        <taxon>Spirochaetota</taxon>
        <taxon>Spirochaetia</taxon>
        <taxon>Leptospirales</taxon>
        <taxon>Leptospiraceae</taxon>
        <taxon>Leptospira</taxon>
    </lineage>
</organism>
<accession>A0A828XU31</accession>
<evidence type="ECO:0000313" key="2">
    <source>
        <dbReference type="EMBL" id="EKO50796.1"/>
    </source>
</evidence>
<keyword evidence="3" id="KW-1185">Reference proteome</keyword>
<dbReference type="RefSeq" id="WP_004768105.1">
    <property type="nucleotide sequence ID" value="NZ_AKWH02000052.1"/>
</dbReference>
<name>A0A828XU31_9LEPT</name>
<dbReference type="AlphaFoldDB" id="A0A828XU31"/>
<dbReference type="Proteomes" id="UP000006339">
    <property type="component" value="Unassembled WGS sequence"/>
</dbReference>
<gene>
    <name evidence="2" type="ORF">LEP1GSC131_3259</name>
</gene>
<sequence length="50" mass="5592">MTLIKNEVSVQKVISYLNDSFFPLVDKPKPSGVAPGFEKKPQKPNQGFEL</sequence>
<comment type="caution">
    <text evidence="2">The sequence shown here is derived from an EMBL/GenBank/DDBJ whole genome shotgun (WGS) entry which is preliminary data.</text>
</comment>
<proteinExistence type="predicted"/>
<evidence type="ECO:0000313" key="3">
    <source>
        <dbReference type="Proteomes" id="UP000006339"/>
    </source>
</evidence>
<dbReference type="EMBL" id="AKWH02000052">
    <property type="protein sequence ID" value="EKO50796.1"/>
    <property type="molecule type" value="Genomic_DNA"/>
</dbReference>
<evidence type="ECO:0000256" key="1">
    <source>
        <dbReference type="SAM" id="MobiDB-lite"/>
    </source>
</evidence>